<reference evidence="3" key="2">
    <citation type="submission" date="2017-12" db="EMBL/GenBank/DDBJ databases">
        <title>Genome sequence of the Bar-tailed Godwit (Limosa lapponica baueri).</title>
        <authorList>
            <person name="Lima N.C.B."/>
            <person name="Parody-Merino A.M."/>
            <person name="Battley P.F."/>
            <person name="Fidler A.E."/>
            <person name="Prosdocimi F."/>
        </authorList>
    </citation>
    <scope>NUCLEOTIDE SEQUENCE [LARGE SCALE GENOMIC DNA]</scope>
</reference>
<evidence type="ECO:0000313" key="3">
    <source>
        <dbReference type="Proteomes" id="UP000233556"/>
    </source>
</evidence>
<dbReference type="PRINTS" id="PR01345">
    <property type="entry name" value="CERVTRCPTASE"/>
</dbReference>
<protein>
    <recommendedName>
        <fullName evidence="4">Rna-directed dna polymerase from mobile element jockey-like</fullName>
    </recommendedName>
</protein>
<evidence type="ECO:0000313" key="2">
    <source>
        <dbReference type="EMBL" id="PKU45821.1"/>
    </source>
</evidence>
<proteinExistence type="predicted"/>
<dbReference type="Proteomes" id="UP000233556">
    <property type="component" value="Unassembled WGS sequence"/>
</dbReference>
<reference evidence="3" key="1">
    <citation type="submission" date="2017-11" db="EMBL/GenBank/DDBJ databases">
        <authorList>
            <person name="Lima N.C."/>
            <person name="Parody-Merino A.M."/>
            <person name="Battley P.F."/>
            <person name="Fidler A.E."/>
            <person name="Prosdocimi F."/>
        </authorList>
    </citation>
    <scope>NUCLEOTIDE SEQUENCE [LARGE SCALE GENOMIC DNA]</scope>
</reference>
<evidence type="ECO:0000256" key="1">
    <source>
        <dbReference type="SAM" id="MobiDB-lite"/>
    </source>
</evidence>
<dbReference type="AlphaFoldDB" id="A0A2I0UIF6"/>
<feature type="region of interest" description="Disordered" evidence="1">
    <location>
        <begin position="96"/>
        <end position="127"/>
    </location>
</feature>
<accession>A0A2I0UIF6</accession>
<dbReference type="OrthoDB" id="410381at2759"/>
<dbReference type="EMBL" id="KZ505740">
    <property type="protein sequence ID" value="PKU45821.1"/>
    <property type="molecule type" value="Genomic_DNA"/>
</dbReference>
<name>A0A2I0UIF6_LIMLA</name>
<sequence length="127" mass="14312">MKFNQAKCKVLHLGHGNPKYKYNLGRECIESSPAKKDLGVLVDEKPNMNQPCVLRAQKANCILGYIKSNTASRSREMILPLYSALLRPHPEYCVQLRRPQHRKDSPPVGTGPEGGYEDDQRARAPLL</sequence>
<dbReference type="PANTHER" id="PTHR33332">
    <property type="entry name" value="REVERSE TRANSCRIPTASE DOMAIN-CONTAINING PROTEIN"/>
    <property type="match status" value="1"/>
</dbReference>
<gene>
    <name evidence="2" type="ORF">llap_3865</name>
</gene>
<keyword evidence="3" id="KW-1185">Reference proteome</keyword>
<evidence type="ECO:0008006" key="4">
    <source>
        <dbReference type="Google" id="ProtNLM"/>
    </source>
</evidence>
<organism evidence="2 3">
    <name type="scientific">Limosa lapponica baueri</name>
    <dbReference type="NCBI Taxonomy" id="1758121"/>
    <lineage>
        <taxon>Eukaryota</taxon>
        <taxon>Metazoa</taxon>
        <taxon>Chordata</taxon>
        <taxon>Craniata</taxon>
        <taxon>Vertebrata</taxon>
        <taxon>Euteleostomi</taxon>
        <taxon>Archelosauria</taxon>
        <taxon>Archosauria</taxon>
        <taxon>Dinosauria</taxon>
        <taxon>Saurischia</taxon>
        <taxon>Theropoda</taxon>
        <taxon>Coelurosauria</taxon>
        <taxon>Aves</taxon>
        <taxon>Neognathae</taxon>
        <taxon>Neoaves</taxon>
        <taxon>Charadriiformes</taxon>
        <taxon>Scolopacidae</taxon>
        <taxon>Limosa</taxon>
    </lineage>
</organism>
<feature type="compositionally biased region" description="Basic and acidic residues" evidence="1">
    <location>
        <begin position="118"/>
        <end position="127"/>
    </location>
</feature>